<dbReference type="STRING" id="148818.A0A4Q9L521"/>
<comment type="caution">
    <text evidence="3">The sequence shown here is derived from an EMBL/GenBank/DDBJ whole genome shotgun (WGS) entry which is preliminary data.</text>
</comment>
<dbReference type="SUPFAM" id="SSF56112">
    <property type="entry name" value="Protein kinase-like (PK-like)"/>
    <property type="match status" value="1"/>
</dbReference>
<keyword evidence="4" id="KW-1185">Reference proteome</keyword>
<proteinExistence type="predicted"/>
<feature type="non-terminal residue" evidence="3">
    <location>
        <position position="1"/>
    </location>
</feature>
<dbReference type="GO" id="GO:0006281">
    <property type="term" value="P:DNA repair"/>
    <property type="evidence" value="ECO:0007669"/>
    <property type="project" value="TreeGrafter"/>
</dbReference>
<dbReference type="GO" id="GO:0006355">
    <property type="term" value="P:regulation of DNA-templated transcription"/>
    <property type="evidence" value="ECO:0007669"/>
    <property type="project" value="TreeGrafter"/>
</dbReference>
<dbReference type="EMBL" id="PITI01001286">
    <property type="protein sequence ID" value="TBU01680.1"/>
    <property type="molecule type" value="Genomic_DNA"/>
</dbReference>
<dbReference type="AlphaFoldDB" id="A0A4Q9L521"/>
<dbReference type="PANTHER" id="PTHR11139:SF1">
    <property type="entry name" value="TRANSFORMATION_TRANSCRIPTION DOMAIN-ASSOCIATED PROTEIN"/>
    <property type="match status" value="1"/>
</dbReference>
<accession>A0A4Q9L521</accession>
<evidence type="ECO:0000313" key="4">
    <source>
        <dbReference type="Proteomes" id="UP000291404"/>
    </source>
</evidence>
<dbReference type="PANTHER" id="PTHR11139">
    <property type="entry name" value="ATAXIA TELANGIECTASIA MUTATED ATM -RELATED"/>
    <property type="match status" value="1"/>
</dbReference>
<evidence type="ECO:0000313" key="3">
    <source>
        <dbReference type="EMBL" id="TBU01680.1"/>
    </source>
</evidence>
<feature type="domain" description="PI3K/PI4K catalytic" evidence="2">
    <location>
        <begin position="612"/>
        <end position="730"/>
    </location>
</feature>
<dbReference type="GO" id="GO:0005634">
    <property type="term" value="C:nucleus"/>
    <property type="evidence" value="ECO:0007669"/>
    <property type="project" value="TreeGrafter"/>
</dbReference>
<name>A0A4Q9L521_9MICR</name>
<dbReference type="Pfam" id="PF00454">
    <property type="entry name" value="PI3_PI4_kinase"/>
    <property type="match status" value="1"/>
</dbReference>
<dbReference type="GO" id="GO:0035267">
    <property type="term" value="C:NuA4 histone acetyltransferase complex"/>
    <property type="evidence" value="ECO:0007669"/>
    <property type="project" value="TreeGrafter"/>
</dbReference>
<sequence>KDNKGEEFLIKAFQAFLKTCVLFTNNKSRISMMKIIKILLLASNSNTAIISNLTKEFEISINDLKIEFFFFFIRQFIDLLSTNSYECAIIFLKKAISIHPQAVHTYLSVADSEINLSLDNILDSLKSQEVLEERLNIENEFITYKEDINVLHDLLTNTNLSSVSYNDISLCKIAHERLNNLMSFYKTHHGFTCFTVDMVINNILQIFESNNEEHSFIVIDFLLKHIFDNYSNFDLRNNKGLEALLNRMLGVLSLSKICQKYYDEFKNDFFSTTEISLSQVFAKVYKWKYIIENMMKSMPYNIRLDVLSSFLIDYENAKYSEIYVFGQYIPIKESYHNLVKIESFEPVVMLSWKNGYCIRKLEIRGSNGKKYFFAMHSHDTSLYKREEKIMQAAMFLDKEVECGTEFLFSMNDMDCNTGGEGCVEGNRNFDKNENRNTGSTDNRNTGTTDNRNTDNRNTGSTGTTDYGTTDNRNTGSKKGDLGRSNASVLALKRKNARLSPKLAIRISYKIRLVSFRQSYFFLDDILNEWCTRIGYSYHYLAIKYMKYVDELAGRAVFFGCENDEDIGCSISVVNSNEIENNGDNGEGRGDEKQPEDCFMNIRNSSGDRLSSELKLGAYRKMVEFVSDSILKDRFLDYCGDFDVYFSFRKNFGVSFGSISWFIYMLGAYNREPSKLAIGLCDGSYYSLDVVPCLEEKYIFKNNESVNVRLTPNIQKFLGKEGVEGQMVSLFYNYSVFVKRGCLSDLIYVVINEDASFSEQLFFYKGLDEEKRIGFEKNIRVVMERMDMCCDGKKLLKMLNSSMDPENLCLMPLSWHPWY</sequence>
<dbReference type="InterPro" id="IPR036940">
    <property type="entry name" value="PI3/4_kinase_cat_sf"/>
</dbReference>
<feature type="region of interest" description="Disordered" evidence="1">
    <location>
        <begin position="426"/>
        <end position="482"/>
    </location>
</feature>
<dbReference type="Proteomes" id="UP000291404">
    <property type="component" value="Unassembled WGS sequence"/>
</dbReference>
<gene>
    <name evidence="3" type="ORF">CWI36_1286p0010</name>
</gene>
<dbReference type="InterPro" id="IPR011009">
    <property type="entry name" value="Kinase-like_dom_sf"/>
</dbReference>
<dbReference type="InterPro" id="IPR000403">
    <property type="entry name" value="PI3/4_kinase_cat_dom"/>
</dbReference>
<protein>
    <recommendedName>
        <fullName evidence="2">PI3K/PI4K catalytic domain-containing protein</fullName>
    </recommendedName>
</protein>
<organism evidence="3 4">
    <name type="scientific">Hamiltosporidium magnivora</name>
    <dbReference type="NCBI Taxonomy" id="148818"/>
    <lineage>
        <taxon>Eukaryota</taxon>
        <taxon>Fungi</taxon>
        <taxon>Fungi incertae sedis</taxon>
        <taxon>Microsporidia</taxon>
        <taxon>Dubosqiidae</taxon>
        <taxon>Hamiltosporidium</taxon>
    </lineage>
</organism>
<evidence type="ECO:0000256" key="1">
    <source>
        <dbReference type="SAM" id="MobiDB-lite"/>
    </source>
</evidence>
<dbReference type="Gene3D" id="1.10.1070.11">
    <property type="entry name" value="Phosphatidylinositol 3-/4-kinase, catalytic domain"/>
    <property type="match status" value="1"/>
</dbReference>
<evidence type="ECO:0000259" key="2">
    <source>
        <dbReference type="Pfam" id="PF00454"/>
    </source>
</evidence>
<dbReference type="GO" id="GO:0000124">
    <property type="term" value="C:SAGA complex"/>
    <property type="evidence" value="ECO:0007669"/>
    <property type="project" value="TreeGrafter"/>
</dbReference>
<dbReference type="VEuPathDB" id="MicrosporidiaDB:CWI36_1286p0010"/>
<feature type="compositionally biased region" description="Low complexity" evidence="1">
    <location>
        <begin position="435"/>
        <end position="474"/>
    </location>
</feature>
<dbReference type="InterPro" id="IPR050517">
    <property type="entry name" value="DDR_Repair_Kinase"/>
</dbReference>
<dbReference type="VEuPathDB" id="MicrosporidiaDB:CWI39_0567p0010"/>
<reference evidence="3 4" key="1">
    <citation type="submission" date="2017-12" db="EMBL/GenBank/DDBJ databases">
        <authorList>
            <person name="Pombert J.-F."/>
            <person name="Haag K.L."/>
            <person name="Ebert D."/>
        </authorList>
    </citation>
    <scope>NUCLEOTIDE SEQUENCE [LARGE SCALE GENOMIC DNA]</scope>
    <source>
        <strain evidence="3">BE-OM-2</strain>
    </source>
</reference>